<dbReference type="OrthoDB" id="3945418at2759"/>
<organism evidence="8 9">
    <name type="scientific">Xylaria hypoxylon</name>
    <dbReference type="NCBI Taxonomy" id="37992"/>
    <lineage>
        <taxon>Eukaryota</taxon>
        <taxon>Fungi</taxon>
        <taxon>Dikarya</taxon>
        <taxon>Ascomycota</taxon>
        <taxon>Pezizomycotina</taxon>
        <taxon>Sordariomycetes</taxon>
        <taxon>Xylariomycetidae</taxon>
        <taxon>Xylariales</taxon>
        <taxon>Xylariaceae</taxon>
        <taxon>Xylaria</taxon>
    </lineage>
</organism>
<dbReference type="GO" id="GO:0016705">
    <property type="term" value="F:oxidoreductase activity, acting on paired donors, with incorporation or reduction of molecular oxygen"/>
    <property type="evidence" value="ECO:0007669"/>
    <property type="project" value="InterPro"/>
</dbReference>
<gene>
    <name evidence="8" type="ORF">E0Z10_g3226</name>
</gene>
<evidence type="ECO:0008006" key="10">
    <source>
        <dbReference type="Google" id="ProtNLM"/>
    </source>
</evidence>
<protein>
    <recommendedName>
        <fullName evidence="10">Cytochrome P450</fullName>
    </recommendedName>
</protein>
<dbReference type="Gene3D" id="1.10.630.10">
    <property type="entry name" value="Cytochrome P450"/>
    <property type="match status" value="1"/>
</dbReference>
<comment type="cofactor">
    <cofactor evidence="1 6">
        <name>heme</name>
        <dbReference type="ChEBI" id="CHEBI:30413"/>
    </cofactor>
</comment>
<feature type="binding site" description="axial binding residue" evidence="6">
    <location>
        <position position="459"/>
    </location>
    <ligand>
        <name>heme</name>
        <dbReference type="ChEBI" id="CHEBI:30413"/>
    </ligand>
    <ligandPart>
        <name>Fe</name>
        <dbReference type="ChEBI" id="CHEBI:18248"/>
    </ligandPart>
</feature>
<evidence type="ECO:0000256" key="5">
    <source>
        <dbReference type="ARBA" id="ARBA00023004"/>
    </source>
</evidence>
<proteinExistence type="inferred from homology"/>
<dbReference type="InterPro" id="IPR050121">
    <property type="entry name" value="Cytochrome_P450_monoxygenase"/>
</dbReference>
<sequence length="519" mass="60376">MTLLSSFGHLAGEFSSSNPIPWLAASCVILYTLSLGIYRVYISPLASIPGPKLAALTSWVEAYYELLHGEGGQFMFKYREWHEEYGPIIRITPNEVHIQDSSFFETLYATNRPATKRRELAHRFNNPKSVFSTPEHDLHRIRRNALNPFFSKRSISERAQIIQRHIDVICQRLKTEFRNLDRVLVVNDMWACWTTDIIADYCFDRRYNFIKEPNFKAPLVLSLIDLLERTHWATQFAWLAKVMFWLPDIVVGWIDPLMKNGIQFNKELLTQVTETIENSDKKERPDTIFTSIIQSDIPRSEVTEERLRHEATNLVGAGVETTMRTLAISFYHIPKSPSIQQRLREELFKAIPNSEEMPSLEALQQLPFLTACIEESLRLAYGVSQRIPRLHNHDIAYGEFVIPKGTVISMGIYDVSHDETIFPDSFEYRPERWLGNPRSPDGRQLTRYMVAFGRGTRSCVGIQLAYAELYIGLATLFRRFSFEVYETSRDDVEVRRDRFIPRPEQCEKIRGQNKCWMMV</sequence>
<dbReference type="Proteomes" id="UP000297716">
    <property type="component" value="Unassembled WGS sequence"/>
</dbReference>
<evidence type="ECO:0000256" key="4">
    <source>
        <dbReference type="ARBA" id="ARBA00022723"/>
    </source>
</evidence>
<dbReference type="InterPro" id="IPR036396">
    <property type="entry name" value="Cyt_P450_sf"/>
</dbReference>
<evidence type="ECO:0000256" key="1">
    <source>
        <dbReference type="ARBA" id="ARBA00001971"/>
    </source>
</evidence>
<dbReference type="CDD" id="cd11062">
    <property type="entry name" value="CYP58-like"/>
    <property type="match status" value="1"/>
</dbReference>
<evidence type="ECO:0000256" key="6">
    <source>
        <dbReference type="PIRSR" id="PIRSR602401-1"/>
    </source>
</evidence>
<accession>A0A4Z0Z059</accession>
<dbReference type="SUPFAM" id="SSF48264">
    <property type="entry name" value="Cytochrome P450"/>
    <property type="match status" value="1"/>
</dbReference>
<dbReference type="PRINTS" id="PR00463">
    <property type="entry name" value="EP450I"/>
</dbReference>
<keyword evidence="7" id="KW-0503">Monooxygenase</keyword>
<dbReference type="STRING" id="37992.A0A4Z0Z059"/>
<dbReference type="PRINTS" id="PR00385">
    <property type="entry name" value="P450"/>
</dbReference>
<dbReference type="PROSITE" id="PS00086">
    <property type="entry name" value="CYTOCHROME_P450"/>
    <property type="match status" value="1"/>
</dbReference>
<dbReference type="InterPro" id="IPR001128">
    <property type="entry name" value="Cyt_P450"/>
</dbReference>
<evidence type="ECO:0000256" key="3">
    <source>
        <dbReference type="ARBA" id="ARBA00022617"/>
    </source>
</evidence>
<evidence type="ECO:0000313" key="9">
    <source>
        <dbReference type="Proteomes" id="UP000297716"/>
    </source>
</evidence>
<keyword evidence="7" id="KW-0560">Oxidoreductase</keyword>
<dbReference type="GO" id="GO:0020037">
    <property type="term" value="F:heme binding"/>
    <property type="evidence" value="ECO:0007669"/>
    <property type="project" value="InterPro"/>
</dbReference>
<keyword evidence="9" id="KW-1185">Reference proteome</keyword>
<dbReference type="AlphaFoldDB" id="A0A4Z0Z059"/>
<keyword evidence="5 6" id="KW-0408">Iron</keyword>
<dbReference type="PANTHER" id="PTHR24305:SF166">
    <property type="entry name" value="CYTOCHROME P450 12A4, MITOCHONDRIAL-RELATED"/>
    <property type="match status" value="1"/>
</dbReference>
<dbReference type="InterPro" id="IPR002401">
    <property type="entry name" value="Cyt_P450_E_grp-I"/>
</dbReference>
<evidence type="ECO:0000256" key="7">
    <source>
        <dbReference type="RuleBase" id="RU000461"/>
    </source>
</evidence>
<dbReference type="InterPro" id="IPR017972">
    <property type="entry name" value="Cyt_P450_CS"/>
</dbReference>
<comment type="similarity">
    <text evidence="2 7">Belongs to the cytochrome P450 family.</text>
</comment>
<keyword evidence="3 6" id="KW-0349">Heme</keyword>
<evidence type="ECO:0000313" key="8">
    <source>
        <dbReference type="EMBL" id="TGJ85578.1"/>
    </source>
</evidence>
<dbReference type="PANTHER" id="PTHR24305">
    <property type="entry name" value="CYTOCHROME P450"/>
    <property type="match status" value="1"/>
</dbReference>
<dbReference type="GO" id="GO:0004497">
    <property type="term" value="F:monooxygenase activity"/>
    <property type="evidence" value="ECO:0007669"/>
    <property type="project" value="UniProtKB-KW"/>
</dbReference>
<keyword evidence="4 6" id="KW-0479">Metal-binding</keyword>
<dbReference type="Pfam" id="PF00067">
    <property type="entry name" value="p450"/>
    <property type="match status" value="1"/>
</dbReference>
<dbReference type="EMBL" id="SKBN01000043">
    <property type="protein sequence ID" value="TGJ85578.1"/>
    <property type="molecule type" value="Genomic_DNA"/>
</dbReference>
<name>A0A4Z0Z059_9PEZI</name>
<dbReference type="GO" id="GO:0005506">
    <property type="term" value="F:iron ion binding"/>
    <property type="evidence" value="ECO:0007669"/>
    <property type="project" value="InterPro"/>
</dbReference>
<evidence type="ECO:0000256" key="2">
    <source>
        <dbReference type="ARBA" id="ARBA00010617"/>
    </source>
</evidence>
<reference evidence="8 9" key="1">
    <citation type="submission" date="2019-03" db="EMBL/GenBank/DDBJ databases">
        <title>Draft genome sequence of Xylaria hypoxylon DSM 108379, a ubiquitous saprotrophic-parasitic fungi on hardwood.</title>
        <authorList>
            <person name="Buettner E."/>
            <person name="Leonhardt S."/>
            <person name="Gebauer A.M."/>
            <person name="Liers C."/>
            <person name="Hofrichter M."/>
            <person name="Kellner H."/>
        </authorList>
    </citation>
    <scope>NUCLEOTIDE SEQUENCE [LARGE SCALE GENOMIC DNA]</scope>
    <source>
        <strain evidence="8 9">DSM 108379</strain>
    </source>
</reference>
<comment type="caution">
    <text evidence="8">The sequence shown here is derived from an EMBL/GenBank/DDBJ whole genome shotgun (WGS) entry which is preliminary data.</text>
</comment>